<dbReference type="InterPro" id="IPR029058">
    <property type="entry name" value="AB_hydrolase_fold"/>
</dbReference>
<comment type="caution">
    <text evidence="2">The sequence shown here is derived from an EMBL/GenBank/DDBJ whole genome shotgun (WGS) entry which is preliminary data.</text>
</comment>
<dbReference type="KEGG" id="elq:Ga0102493_113007"/>
<protein>
    <recommendedName>
        <fullName evidence="1">AB hydrolase-1 domain-containing protein</fullName>
    </recommendedName>
</protein>
<organism evidence="2 3">
    <name type="scientific">Erythrobacter litoralis</name>
    <dbReference type="NCBI Taxonomy" id="39960"/>
    <lineage>
        <taxon>Bacteria</taxon>
        <taxon>Pseudomonadati</taxon>
        <taxon>Pseudomonadota</taxon>
        <taxon>Alphaproteobacteria</taxon>
        <taxon>Sphingomonadales</taxon>
        <taxon>Erythrobacteraceae</taxon>
        <taxon>Erythrobacter/Porphyrobacter group</taxon>
        <taxon>Erythrobacter</taxon>
    </lineage>
</organism>
<name>A0A074N2W8_9SPHN</name>
<dbReference type="PANTHER" id="PTHR43433">
    <property type="entry name" value="HYDROLASE, ALPHA/BETA FOLD FAMILY PROTEIN"/>
    <property type="match status" value="1"/>
</dbReference>
<dbReference type="InterPro" id="IPR050471">
    <property type="entry name" value="AB_hydrolase"/>
</dbReference>
<dbReference type="PATRIC" id="fig|39960.10.peg.2099"/>
<dbReference type="SUPFAM" id="SSF53474">
    <property type="entry name" value="alpha/beta-Hydrolases"/>
    <property type="match status" value="1"/>
</dbReference>
<dbReference type="Proteomes" id="UP000027866">
    <property type="component" value="Unassembled WGS sequence"/>
</dbReference>
<accession>A0A074N2W8</accession>
<gene>
    <name evidence="2" type="ORF">EH32_05260</name>
</gene>
<dbReference type="PRINTS" id="PR00111">
    <property type="entry name" value="ABHYDROLASE"/>
</dbReference>
<evidence type="ECO:0000313" key="2">
    <source>
        <dbReference type="EMBL" id="KEO98523.1"/>
    </source>
</evidence>
<sequence>MVTASTETRRVDIGDAEIHVEITGSGPPVLLVAGLGGRGAFWSEQVAAFADHFTVITFDHRGCGASTPDKVVYGAEHMANDVLALMDAMDLEKVRLVGHSTGGAIGQHIALSHPERLEQLVLSCSWAGPDTYLTELFRTRREILISCGPLAYLTTGTYLAMPSRYLQPQMKSARAFMEERLAAFPGLEVELSRINAVYTHDLRSRVHDIAVPTFCIGAMDDQITPPGFTSELARLIPHAKEHLLDHGGHFCPRVVTEVYNEAVLSFLQG</sequence>
<dbReference type="OrthoDB" id="9796770at2"/>
<evidence type="ECO:0000313" key="3">
    <source>
        <dbReference type="Proteomes" id="UP000027866"/>
    </source>
</evidence>
<dbReference type="EMBL" id="JMIX01000003">
    <property type="protein sequence ID" value="KEO98523.1"/>
    <property type="molecule type" value="Genomic_DNA"/>
</dbReference>
<dbReference type="Gene3D" id="3.40.50.1820">
    <property type="entry name" value="alpha/beta hydrolase"/>
    <property type="match status" value="1"/>
</dbReference>
<feature type="domain" description="AB hydrolase-1" evidence="1">
    <location>
        <begin position="27"/>
        <end position="250"/>
    </location>
</feature>
<dbReference type="RefSeq" id="WP_034900735.1">
    <property type="nucleotide sequence ID" value="NZ_CP017057.1"/>
</dbReference>
<reference evidence="2 3" key="1">
    <citation type="submission" date="2014-04" db="EMBL/GenBank/DDBJ databases">
        <title>A comprehensive comparison of genomes of Erythrobacter spp. Strains.</title>
        <authorList>
            <person name="Zheng Q."/>
        </authorList>
    </citation>
    <scope>NUCLEOTIDE SEQUENCE [LARGE SCALE GENOMIC DNA]</scope>
    <source>
        <strain evidence="2 3">DSM 8509</strain>
    </source>
</reference>
<evidence type="ECO:0000259" key="1">
    <source>
        <dbReference type="Pfam" id="PF00561"/>
    </source>
</evidence>
<proteinExistence type="predicted"/>
<dbReference type="Pfam" id="PF00561">
    <property type="entry name" value="Abhydrolase_1"/>
    <property type="match status" value="1"/>
</dbReference>
<dbReference type="PANTHER" id="PTHR43433:SF5">
    <property type="entry name" value="AB HYDROLASE-1 DOMAIN-CONTAINING PROTEIN"/>
    <property type="match status" value="1"/>
</dbReference>
<dbReference type="InterPro" id="IPR000073">
    <property type="entry name" value="AB_hydrolase_1"/>
</dbReference>
<dbReference type="AlphaFoldDB" id="A0A074N2W8"/>
<keyword evidence="3" id="KW-1185">Reference proteome</keyword>